<gene>
    <name evidence="2" type="ORF">PEX2_000280</name>
</gene>
<sequence>MATHPFCCTTIQPTKPPNPDHEQTFTEFTKWGLTTIGNLTGSTDPSEASVCIQLVRQVNSGPIESIRYFVASDTHGSFEEVPEDGIVDANFVKMNDHGEDQDQEQNQNQDREGGISQSGDGTEINQDSNDDQPISSSPTFDTEVTQDEDAGSNSPGFETQATAYDEDRGTVASRMNRIVEIVEVVTIE</sequence>
<dbReference type="GeneID" id="27672725"/>
<feature type="compositionally biased region" description="Polar residues" evidence="1">
    <location>
        <begin position="115"/>
        <end position="143"/>
    </location>
</feature>
<dbReference type="STRING" id="27334.A0A0A2ILS6"/>
<name>A0A0A2ILS6_PENEN</name>
<keyword evidence="3" id="KW-1185">Reference proteome</keyword>
<proteinExistence type="predicted"/>
<feature type="compositionally biased region" description="Polar residues" evidence="1">
    <location>
        <begin position="151"/>
        <end position="162"/>
    </location>
</feature>
<reference evidence="2 3" key="1">
    <citation type="journal article" date="2015" name="Mol. Plant Microbe Interact.">
        <title>Genome, transcriptome, and functional analyses of Penicillium expansum provide new insights into secondary metabolism and pathogenicity.</title>
        <authorList>
            <person name="Ballester A.R."/>
            <person name="Marcet-Houben M."/>
            <person name="Levin E."/>
            <person name="Sela N."/>
            <person name="Selma-Lazaro C."/>
            <person name="Carmona L."/>
            <person name="Wisniewski M."/>
            <person name="Droby S."/>
            <person name="Gonzalez-Candelas L."/>
            <person name="Gabaldon T."/>
        </authorList>
    </citation>
    <scope>NUCLEOTIDE SEQUENCE [LARGE SCALE GENOMIC DNA]</scope>
    <source>
        <strain evidence="2 3">MD-8</strain>
    </source>
</reference>
<feature type="region of interest" description="Disordered" evidence="1">
    <location>
        <begin position="99"/>
        <end position="171"/>
    </location>
</feature>
<comment type="caution">
    <text evidence="2">The sequence shown here is derived from an EMBL/GenBank/DDBJ whole genome shotgun (WGS) entry which is preliminary data.</text>
</comment>
<dbReference type="EMBL" id="JQFZ01000147">
    <property type="protein sequence ID" value="KGO57353.1"/>
    <property type="molecule type" value="Genomic_DNA"/>
</dbReference>
<accession>A0A0A2ILS6</accession>
<dbReference type="HOGENOM" id="CLU_1441507_0_0_1"/>
<evidence type="ECO:0000313" key="3">
    <source>
        <dbReference type="Proteomes" id="UP000030143"/>
    </source>
</evidence>
<dbReference type="RefSeq" id="XP_016599021.1">
    <property type="nucleotide sequence ID" value="XM_016737306.1"/>
</dbReference>
<dbReference type="AlphaFoldDB" id="A0A0A2ILS6"/>
<dbReference type="VEuPathDB" id="FungiDB:PEXP_097120"/>
<evidence type="ECO:0000313" key="2">
    <source>
        <dbReference type="EMBL" id="KGO57353.1"/>
    </source>
</evidence>
<dbReference type="OrthoDB" id="10264507at2759"/>
<protein>
    <submittedName>
        <fullName evidence="2">Uncharacterized protein</fullName>
    </submittedName>
</protein>
<dbReference type="PhylomeDB" id="A0A0A2ILS6"/>
<organism evidence="2 3">
    <name type="scientific">Penicillium expansum</name>
    <name type="common">Blue mold rot fungus</name>
    <dbReference type="NCBI Taxonomy" id="27334"/>
    <lineage>
        <taxon>Eukaryota</taxon>
        <taxon>Fungi</taxon>
        <taxon>Dikarya</taxon>
        <taxon>Ascomycota</taxon>
        <taxon>Pezizomycotina</taxon>
        <taxon>Eurotiomycetes</taxon>
        <taxon>Eurotiomycetidae</taxon>
        <taxon>Eurotiales</taxon>
        <taxon>Aspergillaceae</taxon>
        <taxon>Penicillium</taxon>
    </lineage>
</organism>
<dbReference type="Proteomes" id="UP000030143">
    <property type="component" value="Unassembled WGS sequence"/>
</dbReference>
<evidence type="ECO:0000256" key="1">
    <source>
        <dbReference type="SAM" id="MobiDB-lite"/>
    </source>
</evidence>